<reference evidence="1 2" key="1">
    <citation type="submission" date="2021-01" db="EMBL/GenBank/DDBJ databases">
        <title>Whole genome shotgun sequence of Actinoplanes humidus NBRC 14915.</title>
        <authorList>
            <person name="Komaki H."/>
            <person name="Tamura T."/>
        </authorList>
    </citation>
    <scope>NUCLEOTIDE SEQUENCE [LARGE SCALE GENOMIC DNA]</scope>
    <source>
        <strain evidence="1 2">NBRC 14915</strain>
    </source>
</reference>
<gene>
    <name evidence="1" type="ORF">Ahu01nite_001770</name>
</gene>
<evidence type="ECO:0000313" key="2">
    <source>
        <dbReference type="Proteomes" id="UP000603200"/>
    </source>
</evidence>
<dbReference type="EMBL" id="BOMN01000001">
    <property type="protein sequence ID" value="GIE17075.1"/>
    <property type="molecule type" value="Genomic_DNA"/>
</dbReference>
<name>A0ABQ3ZES3_9ACTN</name>
<dbReference type="RefSeq" id="WP_203834383.1">
    <property type="nucleotide sequence ID" value="NZ_BAAATV010000001.1"/>
</dbReference>
<dbReference type="Proteomes" id="UP000603200">
    <property type="component" value="Unassembled WGS sequence"/>
</dbReference>
<sequence>MGASGWNYYVPYQEDLDAALDALRDKVFAEGDYWWAVPGEYGKSAADFPNRPTTWDDLFDDEEVQESGTHSILDVFKVLDPGENPEFGTVEPVSPAEALAHVGTEHPTREHAKALNDLAERRWYGRCAVLHENGKPTEIYFFGFSGD</sequence>
<comment type="caution">
    <text evidence="1">The sequence shown here is derived from an EMBL/GenBank/DDBJ whole genome shotgun (WGS) entry which is preliminary data.</text>
</comment>
<accession>A0ABQ3ZES3</accession>
<protein>
    <submittedName>
        <fullName evidence="1">Uncharacterized protein</fullName>
    </submittedName>
</protein>
<proteinExistence type="predicted"/>
<organism evidence="1 2">
    <name type="scientific">Winogradskya humida</name>
    <dbReference type="NCBI Taxonomy" id="113566"/>
    <lineage>
        <taxon>Bacteria</taxon>
        <taxon>Bacillati</taxon>
        <taxon>Actinomycetota</taxon>
        <taxon>Actinomycetes</taxon>
        <taxon>Micromonosporales</taxon>
        <taxon>Micromonosporaceae</taxon>
        <taxon>Winogradskya</taxon>
    </lineage>
</organism>
<evidence type="ECO:0000313" key="1">
    <source>
        <dbReference type="EMBL" id="GIE17075.1"/>
    </source>
</evidence>
<keyword evidence="2" id="KW-1185">Reference proteome</keyword>